<dbReference type="SUPFAM" id="SSF53474">
    <property type="entry name" value="alpha/beta-Hydrolases"/>
    <property type="match status" value="1"/>
</dbReference>
<dbReference type="Proteomes" id="UP000283895">
    <property type="component" value="Unassembled WGS sequence"/>
</dbReference>
<dbReference type="InterPro" id="IPR029058">
    <property type="entry name" value="AB_hydrolase_fold"/>
</dbReference>
<gene>
    <name evidence="3" type="ORF">VMCG_10549</name>
</gene>
<dbReference type="GO" id="GO:0016787">
    <property type="term" value="F:hydrolase activity"/>
    <property type="evidence" value="ECO:0007669"/>
    <property type="project" value="UniProtKB-KW"/>
</dbReference>
<feature type="domain" description="Serine hydrolase" evidence="2">
    <location>
        <begin position="22"/>
        <end position="206"/>
    </location>
</feature>
<dbReference type="OrthoDB" id="414698at2759"/>
<name>A0A423VAG2_9PEZI</name>
<proteinExistence type="predicted"/>
<evidence type="ECO:0000313" key="3">
    <source>
        <dbReference type="EMBL" id="ROV87843.1"/>
    </source>
</evidence>
<evidence type="ECO:0000256" key="1">
    <source>
        <dbReference type="ARBA" id="ARBA00022801"/>
    </source>
</evidence>
<dbReference type="GO" id="GO:0005737">
    <property type="term" value="C:cytoplasm"/>
    <property type="evidence" value="ECO:0007669"/>
    <property type="project" value="TreeGrafter"/>
</dbReference>
<dbReference type="PANTHER" id="PTHR48070:SF6">
    <property type="entry name" value="ESTERASE OVCA2"/>
    <property type="match status" value="1"/>
</dbReference>
<dbReference type="PANTHER" id="PTHR48070">
    <property type="entry name" value="ESTERASE OVCA2"/>
    <property type="match status" value="1"/>
</dbReference>
<organism evidence="3 4">
    <name type="scientific">Cytospora schulzeri</name>
    <dbReference type="NCBI Taxonomy" id="448051"/>
    <lineage>
        <taxon>Eukaryota</taxon>
        <taxon>Fungi</taxon>
        <taxon>Dikarya</taxon>
        <taxon>Ascomycota</taxon>
        <taxon>Pezizomycotina</taxon>
        <taxon>Sordariomycetes</taxon>
        <taxon>Sordariomycetidae</taxon>
        <taxon>Diaporthales</taxon>
        <taxon>Cytosporaceae</taxon>
        <taxon>Cytospora</taxon>
    </lineage>
</organism>
<keyword evidence="4" id="KW-1185">Reference proteome</keyword>
<dbReference type="Gene3D" id="3.40.50.1820">
    <property type="entry name" value="alpha/beta hydrolase"/>
    <property type="match status" value="1"/>
</dbReference>
<dbReference type="GO" id="GO:0019748">
    <property type="term" value="P:secondary metabolic process"/>
    <property type="evidence" value="ECO:0007669"/>
    <property type="project" value="TreeGrafter"/>
</dbReference>
<dbReference type="InterPro" id="IPR005645">
    <property type="entry name" value="FSH-like_dom"/>
</dbReference>
<dbReference type="InterPro" id="IPR050593">
    <property type="entry name" value="LovG"/>
</dbReference>
<dbReference type="Pfam" id="PF03959">
    <property type="entry name" value="FSH1"/>
    <property type="match status" value="1"/>
</dbReference>
<sequence length="237" mass="25457">MGLGPTAGPMYIPVGTRTERGTAALRYELGGDHTYTFVEGVVAHSKAPGIENLATSDELCFAYYEPHCAESFHKAVADLERYLATDGPFDGVVAFSQGSSLATAILVDKSRMQRSGLRCGIFLSGRLPFVDAGSPGSPGRYVHTGESAPPGGSTDQRIDIPTAHIWGAKDEVEPGQGLALSMLCRREQRHEHVHGGGHEVPSARDKEDLVESANTIRRMLAQLRGPSLLQDSTPMDR</sequence>
<reference evidence="3 4" key="1">
    <citation type="submission" date="2015-09" db="EMBL/GenBank/DDBJ databases">
        <title>Host preference determinants of Valsa canker pathogens revealed by comparative genomics.</title>
        <authorList>
            <person name="Yin Z."/>
            <person name="Huang L."/>
        </authorList>
    </citation>
    <scope>NUCLEOTIDE SEQUENCE [LARGE SCALE GENOMIC DNA]</scope>
    <source>
        <strain evidence="3 4">03-1</strain>
    </source>
</reference>
<dbReference type="AlphaFoldDB" id="A0A423VAG2"/>
<protein>
    <recommendedName>
        <fullName evidence="2">Serine hydrolase domain-containing protein</fullName>
    </recommendedName>
</protein>
<comment type="caution">
    <text evidence="3">The sequence shown here is derived from an EMBL/GenBank/DDBJ whole genome shotgun (WGS) entry which is preliminary data.</text>
</comment>
<evidence type="ECO:0000259" key="2">
    <source>
        <dbReference type="Pfam" id="PF03959"/>
    </source>
</evidence>
<keyword evidence="1" id="KW-0378">Hydrolase</keyword>
<dbReference type="GO" id="GO:0005634">
    <property type="term" value="C:nucleus"/>
    <property type="evidence" value="ECO:0007669"/>
    <property type="project" value="TreeGrafter"/>
</dbReference>
<accession>A0A423VAG2</accession>
<evidence type="ECO:0000313" key="4">
    <source>
        <dbReference type="Proteomes" id="UP000283895"/>
    </source>
</evidence>
<dbReference type="EMBL" id="LKEA01000087">
    <property type="protein sequence ID" value="ROV87843.1"/>
    <property type="molecule type" value="Genomic_DNA"/>
</dbReference>